<comment type="subcellular location">
    <subcellularLocation>
        <location evidence="1">Membrane</location>
        <topology evidence="1">Single-pass membrane protein</topology>
    </subcellularLocation>
</comment>
<protein>
    <recommendedName>
        <fullName evidence="7">AsmA family protein</fullName>
    </recommendedName>
</protein>
<dbReference type="GO" id="GO:0097347">
    <property type="term" value="C:TAM protein secretion complex"/>
    <property type="evidence" value="ECO:0007669"/>
    <property type="project" value="TreeGrafter"/>
</dbReference>
<evidence type="ECO:0000256" key="3">
    <source>
        <dbReference type="ARBA" id="ARBA00022989"/>
    </source>
</evidence>
<sequence>LKGDVTPLPAPKANLSLIANNITYDDIKVDSADLEVSGDEKLHQLTLDVVSDLVSTSLEIEGTFKQKPEMIWDGALRRLTLSSQQGPWSLQKSTAVKV</sequence>
<dbReference type="GO" id="GO:0005886">
    <property type="term" value="C:plasma membrane"/>
    <property type="evidence" value="ECO:0007669"/>
    <property type="project" value="TreeGrafter"/>
</dbReference>
<proteinExistence type="predicted"/>
<organism evidence="5 6">
    <name type="scientific">Vibrio parahaemolyticus</name>
    <dbReference type="NCBI Taxonomy" id="670"/>
    <lineage>
        <taxon>Bacteria</taxon>
        <taxon>Pseudomonadati</taxon>
        <taxon>Pseudomonadota</taxon>
        <taxon>Gammaproteobacteria</taxon>
        <taxon>Vibrionales</taxon>
        <taxon>Vibrionaceae</taxon>
        <taxon>Vibrio</taxon>
    </lineage>
</organism>
<keyword evidence="3" id="KW-1133">Transmembrane helix</keyword>
<evidence type="ECO:0000256" key="2">
    <source>
        <dbReference type="ARBA" id="ARBA00022692"/>
    </source>
</evidence>
<dbReference type="GO" id="GO:0009306">
    <property type="term" value="P:protein secretion"/>
    <property type="evidence" value="ECO:0007669"/>
    <property type="project" value="TreeGrafter"/>
</dbReference>
<evidence type="ECO:0000313" key="5">
    <source>
        <dbReference type="EMBL" id="OXE28899.1"/>
    </source>
</evidence>
<evidence type="ECO:0000256" key="4">
    <source>
        <dbReference type="ARBA" id="ARBA00023136"/>
    </source>
</evidence>
<name>A0A227J1B7_VIBPH</name>
<feature type="non-terminal residue" evidence="5">
    <location>
        <position position="98"/>
    </location>
</feature>
<dbReference type="PANTHER" id="PTHR36985">
    <property type="entry name" value="TRANSLOCATION AND ASSEMBLY MODULE SUBUNIT TAMB"/>
    <property type="match status" value="1"/>
</dbReference>
<dbReference type="PANTHER" id="PTHR36985:SF1">
    <property type="entry name" value="TRANSLOCATION AND ASSEMBLY MODULE SUBUNIT TAMB"/>
    <property type="match status" value="1"/>
</dbReference>
<evidence type="ECO:0000256" key="1">
    <source>
        <dbReference type="ARBA" id="ARBA00004167"/>
    </source>
</evidence>
<dbReference type="EMBL" id="NIXT01003852">
    <property type="protein sequence ID" value="OXE28899.1"/>
    <property type="molecule type" value="Genomic_DNA"/>
</dbReference>
<feature type="non-terminal residue" evidence="5">
    <location>
        <position position="1"/>
    </location>
</feature>
<evidence type="ECO:0008006" key="7">
    <source>
        <dbReference type="Google" id="ProtNLM"/>
    </source>
</evidence>
<reference evidence="5 6" key="1">
    <citation type="journal article" date="2017" name="Appl. Environ. Microbiol.">
        <title>Parallel evolution of two clades of a major Atlantic endemic Vibrio parahaemolyticus pathogen lineage by independent acquisition of related pathogenicity islands.</title>
        <authorList>
            <person name="Xu F."/>
            <person name="Gonzalez-Escalona N."/>
            <person name="Drees K.P."/>
            <person name="Sebra R.P."/>
            <person name="Cooper V.S."/>
            <person name="Jones S.H."/>
            <person name="Whistler C.A."/>
        </authorList>
    </citation>
    <scope>NUCLEOTIDE SEQUENCE [LARGE SCALE GENOMIC DNA]</scope>
    <source>
        <strain evidence="5 6">MAVP-3</strain>
    </source>
</reference>
<accession>A0A227J1B7</accession>
<dbReference type="AlphaFoldDB" id="A0A227J1B7"/>
<dbReference type="Proteomes" id="UP000214596">
    <property type="component" value="Unassembled WGS sequence"/>
</dbReference>
<keyword evidence="4" id="KW-0472">Membrane</keyword>
<comment type="caution">
    <text evidence="5">The sequence shown here is derived from an EMBL/GenBank/DDBJ whole genome shotgun (WGS) entry which is preliminary data.</text>
</comment>
<gene>
    <name evidence="5" type="ORF">CA163_31480</name>
</gene>
<evidence type="ECO:0000313" key="6">
    <source>
        <dbReference type="Proteomes" id="UP000214596"/>
    </source>
</evidence>
<keyword evidence="2" id="KW-0812">Transmembrane</keyword>